<feature type="signal peptide" evidence="3">
    <location>
        <begin position="1"/>
        <end position="35"/>
    </location>
</feature>
<accession>A0A484MF88</accession>
<evidence type="ECO:0000256" key="1">
    <source>
        <dbReference type="ARBA" id="ARBA00004167"/>
    </source>
</evidence>
<gene>
    <name evidence="5" type="ORF">CCAM_LOCUS28955</name>
</gene>
<evidence type="ECO:0000256" key="3">
    <source>
        <dbReference type="SAM" id="SignalP"/>
    </source>
</evidence>
<evidence type="ECO:0000313" key="5">
    <source>
        <dbReference type="EMBL" id="VFQ87179.1"/>
    </source>
</evidence>
<protein>
    <recommendedName>
        <fullName evidence="4">Wall-associated receptor kinase galacturonan-binding domain-containing protein</fullName>
    </recommendedName>
</protein>
<dbReference type="EMBL" id="OOIL02003368">
    <property type="protein sequence ID" value="VFQ87179.1"/>
    <property type="molecule type" value="Genomic_DNA"/>
</dbReference>
<sequence>MSPPSPSPVSPFLQFLLPFSFFFFLLPTLKLSADAEEQLCNSSTGGCKRNNMTISHPFWRIGGSDDEEEEDPICRPRNFGVNCSNADPDYPLLTINGHDYLVRSISYRERSITLVDSQLIPLQKDDCSPWGELQQSLDLNVTAPFSYDSGVDLEITFFSNCARPPPDEIPHFYGIGCDSYLFVGPIDPLSLSRIGNCTGKIETAVRRTEEMESGKWEWNVSFRAAMEQGFVLDWNYPSSQTRHKGGGTLSFNFLFLFSLTP</sequence>
<keyword evidence="6" id="KW-1185">Reference proteome</keyword>
<dbReference type="GO" id="GO:0016020">
    <property type="term" value="C:membrane"/>
    <property type="evidence" value="ECO:0007669"/>
    <property type="project" value="UniProtKB-SubCell"/>
</dbReference>
<evidence type="ECO:0000313" key="6">
    <source>
        <dbReference type="Proteomes" id="UP000595140"/>
    </source>
</evidence>
<keyword evidence="2 3" id="KW-0732">Signal</keyword>
<dbReference type="Pfam" id="PF13947">
    <property type="entry name" value="GUB_WAK_bind"/>
    <property type="match status" value="1"/>
</dbReference>
<dbReference type="InterPro" id="IPR025287">
    <property type="entry name" value="WAK_GUB"/>
</dbReference>
<dbReference type="GO" id="GO:0030247">
    <property type="term" value="F:polysaccharide binding"/>
    <property type="evidence" value="ECO:0007669"/>
    <property type="project" value="InterPro"/>
</dbReference>
<feature type="domain" description="Wall-associated receptor kinase galacturonan-binding" evidence="4">
    <location>
        <begin position="40"/>
        <end position="116"/>
    </location>
</feature>
<reference evidence="5 6" key="1">
    <citation type="submission" date="2018-04" db="EMBL/GenBank/DDBJ databases">
        <authorList>
            <person name="Vogel A."/>
        </authorList>
    </citation>
    <scope>NUCLEOTIDE SEQUENCE [LARGE SCALE GENOMIC DNA]</scope>
</reference>
<organism evidence="5 6">
    <name type="scientific">Cuscuta campestris</name>
    <dbReference type="NCBI Taxonomy" id="132261"/>
    <lineage>
        <taxon>Eukaryota</taxon>
        <taxon>Viridiplantae</taxon>
        <taxon>Streptophyta</taxon>
        <taxon>Embryophyta</taxon>
        <taxon>Tracheophyta</taxon>
        <taxon>Spermatophyta</taxon>
        <taxon>Magnoliopsida</taxon>
        <taxon>eudicotyledons</taxon>
        <taxon>Gunneridae</taxon>
        <taxon>Pentapetalae</taxon>
        <taxon>asterids</taxon>
        <taxon>lamiids</taxon>
        <taxon>Solanales</taxon>
        <taxon>Convolvulaceae</taxon>
        <taxon>Cuscuteae</taxon>
        <taxon>Cuscuta</taxon>
        <taxon>Cuscuta subgen. Grammica</taxon>
        <taxon>Cuscuta sect. Cleistogrammica</taxon>
    </lineage>
</organism>
<dbReference type="AlphaFoldDB" id="A0A484MF88"/>
<name>A0A484MF88_9ASTE</name>
<proteinExistence type="predicted"/>
<evidence type="ECO:0000259" key="4">
    <source>
        <dbReference type="Pfam" id="PF13947"/>
    </source>
</evidence>
<dbReference type="PANTHER" id="PTHR33138">
    <property type="entry name" value="OS01G0690200 PROTEIN"/>
    <property type="match status" value="1"/>
</dbReference>
<dbReference type="Proteomes" id="UP000595140">
    <property type="component" value="Unassembled WGS sequence"/>
</dbReference>
<dbReference type="OrthoDB" id="635050at2759"/>
<dbReference type="PANTHER" id="PTHR33138:SF1">
    <property type="entry name" value="OS01G0113900 PROTEIN"/>
    <property type="match status" value="1"/>
</dbReference>
<evidence type="ECO:0000256" key="2">
    <source>
        <dbReference type="ARBA" id="ARBA00022729"/>
    </source>
</evidence>
<feature type="chain" id="PRO_5019773892" description="Wall-associated receptor kinase galacturonan-binding domain-containing protein" evidence="3">
    <location>
        <begin position="36"/>
        <end position="261"/>
    </location>
</feature>
<comment type="subcellular location">
    <subcellularLocation>
        <location evidence="1">Membrane</location>
        <topology evidence="1">Single-pass membrane protein</topology>
    </subcellularLocation>
</comment>